<accession>A0ACC1SEU2</accession>
<protein>
    <submittedName>
        <fullName evidence="1">Uncharacterized protein</fullName>
    </submittedName>
</protein>
<name>A0ACC1SEU2_9HYPO</name>
<organism evidence="1 2">
    <name type="scientific">Fusarium decemcellulare</name>
    <dbReference type="NCBI Taxonomy" id="57161"/>
    <lineage>
        <taxon>Eukaryota</taxon>
        <taxon>Fungi</taxon>
        <taxon>Dikarya</taxon>
        <taxon>Ascomycota</taxon>
        <taxon>Pezizomycotina</taxon>
        <taxon>Sordariomycetes</taxon>
        <taxon>Hypocreomycetidae</taxon>
        <taxon>Hypocreales</taxon>
        <taxon>Nectriaceae</taxon>
        <taxon>Fusarium</taxon>
        <taxon>Fusarium decemcellulare species complex</taxon>
    </lineage>
</organism>
<keyword evidence="2" id="KW-1185">Reference proteome</keyword>
<gene>
    <name evidence="1" type="ORF">NM208_g5973</name>
</gene>
<sequence>MRQRSLQEFLGKLEELLGTETTPFNISAAWNSSRPDLAPASLPTLLNTTYSTLISQRQGKLVRDPFFADYARKHDGRRPFVNPAPLVRWAYGDGLPEDAYVEGLKNKTIFKDWFENNVLGPGVEACSDGILAYVSPAATQYRNTYRSQPTVPVGFPTTYWSVFAETPDITLPIGQTSYNSTVTNHAEELPVTINLLVAKGCDSLLLEFVAELVNRGVLKTSAVGANAVDGGEILLK</sequence>
<dbReference type="EMBL" id="JANRMS010000530">
    <property type="protein sequence ID" value="KAJ3538271.1"/>
    <property type="molecule type" value="Genomic_DNA"/>
</dbReference>
<reference evidence="1" key="1">
    <citation type="submission" date="2022-08" db="EMBL/GenBank/DDBJ databases">
        <title>Genome Sequence of Fusarium decemcellulare.</title>
        <authorList>
            <person name="Buettner E."/>
        </authorList>
    </citation>
    <scope>NUCLEOTIDE SEQUENCE</scope>
    <source>
        <strain evidence="1">Babe19</strain>
    </source>
</reference>
<evidence type="ECO:0000313" key="2">
    <source>
        <dbReference type="Proteomes" id="UP001148629"/>
    </source>
</evidence>
<evidence type="ECO:0000313" key="1">
    <source>
        <dbReference type="EMBL" id="KAJ3538271.1"/>
    </source>
</evidence>
<comment type="caution">
    <text evidence="1">The sequence shown here is derived from an EMBL/GenBank/DDBJ whole genome shotgun (WGS) entry which is preliminary data.</text>
</comment>
<dbReference type="Proteomes" id="UP001148629">
    <property type="component" value="Unassembled WGS sequence"/>
</dbReference>
<proteinExistence type="predicted"/>